<name>A0ABU7K547_9ACTN</name>
<evidence type="ECO:0000313" key="3">
    <source>
        <dbReference type="EMBL" id="MEE2037162.1"/>
    </source>
</evidence>
<dbReference type="RefSeq" id="WP_330090965.1">
    <property type="nucleotide sequence ID" value="NZ_JAUZMY010000006.1"/>
</dbReference>
<dbReference type="PANTHER" id="PTHR37529:SF1">
    <property type="entry name" value="TRANSPOSASE INSG FOR INSERTION SEQUENCE ELEMENT IS4-RELATED"/>
    <property type="match status" value="1"/>
</dbReference>
<feature type="domain" description="Transposase IS4-like" evidence="1">
    <location>
        <begin position="165"/>
        <end position="345"/>
    </location>
</feature>
<dbReference type="EMBL" id="JAUZMY010000006">
    <property type="protein sequence ID" value="MEE2037162.1"/>
    <property type="molecule type" value="Genomic_DNA"/>
</dbReference>
<dbReference type="Pfam" id="PF13006">
    <property type="entry name" value="Nterm_IS4"/>
    <property type="match status" value="1"/>
</dbReference>
<dbReference type="Pfam" id="PF01609">
    <property type="entry name" value="DDE_Tnp_1"/>
    <property type="match status" value="1"/>
</dbReference>
<dbReference type="NCBIfam" id="NF033592">
    <property type="entry name" value="transpos_IS4_1"/>
    <property type="match status" value="1"/>
</dbReference>
<dbReference type="PANTHER" id="PTHR37529">
    <property type="entry name" value="TRANSPOSASE INSG FOR INSERTION SEQUENCE ELEMENT IS4-RELATED"/>
    <property type="match status" value="1"/>
</dbReference>
<evidence type="ECO:0000259" key="2">
    <source>
        <dbReference type="Pfam" id="PF13006"/>
    </source>
</evidence>
<comment type="caution">
    <text evidence="3">The sequence shown here is derived from an EMBL/GenBank/DDBJ whole genome shotgun (WGS) entry which is preliminary data.</text>
</comment>
<dbReference type="InterPro" id="IPR002559">
    <property type="entry name" value="Transposase_11"/>
</dbReference>
<sequence>MTEPDSVSSDRLTDHVAIGLLVTAFPEAAVHEVLDATGRRHVRDRALPAHLMVYLTMAMWLEFGKGYERVLRFLLSGLRWARGGWPDDTIPTGGAVSRARERLGPEPLRLLFERTAKPTAADERPEVFWRGLRKVAVDGAVFDLPSSEGNTAAFAAPGGVPPRARLVALAECGSLTLLGAAFDSVDVGEPALVARLLDRLGPGMVVLADRGLASYELYTAAAGTGAQLVWRVPGTFALPVLGRLEDGSYLSQLRGKGRGEHVTVRVVEYSVTGDDGASELRALVTTLHDPRAAPALELARLHADRWRVETLFRLVRVDLRVPGGVLRSRSAQGARQELWALLCLYQALRPLIAHTAVIAGADRVGFPPAAHAVGDSARTAPSP</sequence>
<dbReference type="InterPro" id="IPR024473">
    <property type="entry name" value="Transposases_IS4_N"/>
</dbReference>
<evidence type="ECO:0000313" key="4">
    <source>
        <dbReference type="Proteomes" id="UP001356095"/>
    </source>
</evidence>
<feature type="domain" description="Transposase IS4 N-terminal" evidence="2">
    <location>
        <begin position="17"/>
        <end position="113"/>
    </location>
</feature>
<gene>
    <name evidence="3" type="ORF">Q8791_08010</name>
</gene>
<protein>
    <submittedName>
        <fullName evidence="3">IS4 family transposase</fullName>
    </submittedName>
</protein>
<proteinExistence type="predicted"/>
<evidence type="ECO:0000259" key="1">
    <source>
        <dbReference type="Pfam" id="PF01609"/>
    </source>
</evidence>
<reference evidence="3 4" key="1">
    <citation type="submission" date="2023-08" db="EMBL/GenBank/DDBJ databases">
        <authorList>
            <person name="Girao M."/>
            <person name="Carvalho M.F."/>
        </authorList>
    </citation>
    <scope>NUCLEOTIDE SEQUENCE [LARGE SCALE GENOMIC DNA]</scope>
    <source>
        <strain evidence="3 4">CT-R113</strain>
    </source>
</reference>
<dbReference type="InterPro" id="IPR047952">
    <property type="entry name" value="Transpos_IS4"/>
</dbReference>
<accession>A0ABU7K547</accession>
<dbReference type="Proteomes" id="UP001356095">
    <property type="component" value="Unassembled WGS sequence"/>
</dbReference>
<dbReference type="SUPFAM" id="SSF53098">
    <property type="entry name" value="Ribonuclease H-like"/>
    <property type="match status" value="1"/>
</dbReference>
<organism evidence="3 4">
    <name type="scientific">Nocardiopsis codii</name>
    <dbReference type="NCBI Taxonomy" id="3065942"/>
    <lineage>
        <taxon>Bacteria</taxon>
        <taxon>Bacillati</taxon>
        <taxon>Actinomycetota</taxon>
        <taxon>Actinomycetes</taxon>
        <taxon>Streptosporangiales</taxon>
        <taxon>Nocardiopsidaceae</taxon>
        <taxon>Nocardiopsis</taxon>
    </lineage>
</organism>
<dbReference type="InterPro" id="IPR012337">
    <property type="entry name" value="RNaseH-like_sf"/>
</dbReference>
<keyword evidence="4" id="KW-1185">Reference proteome</keyword>